<sequence length="208" mass="21476">MTTAHHDVPGVRSVIGVDAGTASLREADHLIHQLLEGLGLPPGTIACTHLVRTDARSGVAVSFAVRGEEAAEEAWRRLTGPAGPVSGAVLGERAYGPEQAVRVAALAAAEHVRRSGGRAVVYPGVERLSGTVTVADLPALTAIEDVVVVGSPSPDRQGPDPATSVITRDHVRPEWRDGRLTLALVPAAAGALAPFEVPNPTPCCADHV</sequence>
<reference evidence="1 2" key="1">
    <citation type="submission" date="2024-10" db="EMBL/GenBank/DDBJ databases">
        <title>The Natural Products Discovery Center: Release of the First 8490 Sequenced Strains for Exploring Actinobacteria Biosynthetic Diversity.</title>
        <authorList>
            <person name="Kalkreuter E."/>
            <person name="Kautsar S.A."/>
            <person name="Yang D."/>
            <person name="Bader C.D."/>
            <person name="Teijaro C.N."/>
            <person name="Fluegel L."/>
            <person name="Davis C.M."/>
            <person name="Simpson J.R."/>
            <person name="Lauterbach L."/>
            <person name="Steele A.D."/>
            <person name="Gui C."/>
            <person name="Meng S."/>
            <person name="Li G."/>
            <person name="Viehrig K."/>
            <person name="Ye F."/>
            <person name="Su P."/>
            <person name="Kiefer A.F."/>
            <person name="Nichols A."/>
            <person name="Cepeda A.J."/>
            <person name="Yan W."/>
            <person name="Fan B."/>
            <person name="Jiang Y."/>
            <person name="Adhikari A."/>
            <person name="Zheng C.-J."/>
            <person name="Schuster L."/>
            <person name="Cowan T.M."/>
            <person name="Smanski M.J."/>
            <person name="Chevrette M.G."/>
            <person name="De Carvalho L.P.S."/>
            <person name="Shen B."/>
        </authorList>
    </citation>
    <scope>NUCLEOTIDE SEQUENCE [LARGE SCALE GENOMIC DNA]</scope>
    <source>
        <strain evidence="1 2">NPDC007147</strain>
    </source>
</reference>
<protein>
    <recommendedName>
        <fullName evidence="3">Universal stress protein</fullName>
    </recommendedName>
</protein>
<evidence type="ECO:0008006" key="3">
    <source>
        <dbReference type="Google" id="ProtNLM"/>
    </source>
</evidence>
<keyword evidence="2" id="KW-1185">Reference proteome</keyword>
<accession>A0ABW6L4R9</accession>
<name>A0ABW6L4R9_9ACTN</name>
<gene>
    <name evidence="1" type="ORF">ACFYNZ_30265</name>
</gene>
<dbReference type="Proteomes" id="UP001601197">
    <property type="component" value="Unassembled WGS sequence"/>
</dbReference>
<evidence type="ECO:0000313" key="1">
    <source>
        <dbReference type="EMBL" id="MFE9173697.1"/>
    </source>
</evidence>
<dbReference type="EMBL" id="JBIAFJ010000038">
    <property type="protein sequence ID" value="MFE9173697.1"/>
    <property type="molecule type" value="Genomic_DNA"/>
</dbReference>
<comment type="caution">
    <text evidence="1">The sequence shown here is derived from an EMBL/GenBank/DDBJ whole genome shotgun (WGS) entry which is preliminary data.</text>
</comment>
<organism evidence="1 2">
    <name type="scientific">Streptomyces kebangsaanensis</name>
    <dbReference type="NCBI Taxonomy" id="864058"/>
    <lineage>
        <taxon>Bacteria</taxon>
        <taxon>Bacillati</taxon>
        <taxon>Actinomycetota</taxon>
        <taxon>Actinomycetes</taxon>
        <taxon>Kitasatosporales</taxon>
        <taxon>Streptomycetaceae</taxon>
        <taxon>Streptomyces</taxon>
    </lineage>
</organism>
<evidence type="ECO:0000313" key="2">
    <source>
        <dbReference type="Proteomes" id="UP001601197"/>
    </source>
</evidence>
<dbReference type="RefSeq" id="WP_388352698.1">
    <property type="nucleotide sequence ID" value="NZ_JBIAFJ010000038.1"/>
</dbReference>
<proteinExistence type="predicted"/>